<comment type="subcellular location">
    <subcellularLocation>
        <location evidence="1">Membrane</location>
        <topology evidence="1">Multi-pass membrane protein</topology>
    </subcellularLocation>
</comment>
<feature type="transmembrane region" description="Helical" evidence="9">
    <location>
        <begin position="36"/>
        <end position="57"/>
    </location>
</feature>
<feature type="transmembrane region" description="Helical" evidence="9">
    <location>
        <begin position="270"/>
        <end position="289"/>
    </location>
</feature>
<dbReference type="Pfam" id="PF00909">
    <property type="entry name" value="Ammonium_transp"/>
    <property type="match status" value="1"/>
</dbReference>
<feature type="transmembrane region" description="Helical" evidence="9">
    <location>
        <begin position="212"/>
        <end position="235"/>
    </location>
</feature>
<evidence type="ECO:0000259" key="10">
    <source>
        <dbReference type="Pfam" id="PF00909"/>
    </source>
</evidence>
<comment type="similarity">
    <text evidence="2">Belongs to the ammonia transporter channel (TC 1.A.11.2) family.</text>
</comment>
<evidence type="ECO:0000256" key="7">
    <source>
        <dbReference type="ARBA" id="ARBA00023177"/>
    </source>
</evidence>
<evidence type="ECO:0000256" key="1">
    <source>
        <dbReference type="ARBA" id="ARBA00004141"/>
    </source>
</evidence>
<feature type="transmembrane region" description="Helical" evidence="9">
    <location>
        <begin position="339"/>
        <end position="363"/>
    </location>
</feature>
<comment type="caution">
    <text evidence="11">The sequence shown here is derived from an EMBL/GenBank/DDBJ whole genome shotgun (WGS) entry which is preliminary data.</text>
</comment>
<evidence type="ECO:0000313" key="12">
    <source>
        <dbReference type="Proteomes" id="UP001597156"/>
    </source>
</evidence>
<feature type="transmembrane region" description="Helical" evidence="9">
    <location>
        <begin position="188"/>
        <end position="206"/>
    </location>
</feature>
<evidence type="ECO:0000256" key="3">
    <source>
        <dbReference type="ARBA" id="ARBA00022448"/>
    </source>
</evidence>
<feature type="transmembrane region" description="Helical" evidence="9">
    <location>
        <begin position="301"/>
        <end position="319"/>
    </location>
</feature>
<gene>
    <name evidence="11" type="ORF">ACFQ22_01845</name>
</gene>
<accession>A0ABW3PH78</accession>
<dbReference type="InterPro" id="IPR001905">
    <property type="entry name" value="Ammonium_transpt"/>
</dbReference>
<evidence type="ECO:0000256" key="5">
    <source>
        <dbReference type="ARBA" id="ARBA00022989"/>
    </source>
</evidence>
<evidence type="ECO:0000256" key="9">
    <source>
        <dbReference type="SAM" id="Phobius"/>
    </source>
</evidence>
<evidence type="ECO:0000313" key="11">
    <source>
        <dbReference type="EMBL" id="MFD1124105.1"/>
    </source>
</evidence>
<feature type="transmembrane region" description="Helical" evidence="9">
    <location>
        <begin position="85"/>
        <end position="107"/>
    </location>
</feature>
<keyword evidence="5 9" id="KW-1133">Transmembrane helix</keyword>
<keyword evidence="4 9" id="KW-0812">Transmembrane</keyword>
<keyword evidence="3" id="KW-0813">Transport</keyword>
<dbReference type="InterPro" id="IPR024041">
    <property type="entry name" value="NH4_transpt_AmtB-like_dom"/>
</dbReference>
<keyword evidence="7" id="KW-0924">Ammonia transport</keyword>
<evidence type="ECO:0000256" key="2">
    <source>
        <dbReference type="ARBA" id="ARBA00005887"/>
    </source>
</evidence>
<feature type="transmembrane region" description="Helical" evidence="9">
    <location>
        <begin position="247"/>
        <end position="264"/>
    </location>
</feature>
<proteinExistence type="inferred from homology"/>
<dbReference type="RefSeq" id="WP_121977712.1">
    <property type="nucleotide sequence ID" value="NZ_JBHTLH010000005.1"/>
</dbReference>
<dbReference type="EMBL" id="JBHTLH010000005">
    <property type="protein sequence ID" value="MFD1124105.1"/>
    <property type="molecule type" value="Genomic_DNA"/>
</dbReference>
<keyword evidence="6 9" id="KW-0472">Membrane</keyword>
<evidence type="ECO:0000256" key="4">
    <source>
        <dbReference type="ARBA" id="ARBA00022692"/>
    </source>
</evidence>
<name>A0ABW3PH78_9LACO</name>
<dbReference type="Proteomes" id="UP001597156">
    <property type="component" value="Unassembled WGS sequence"/>
</dbReference>
<organism evidence="11 12">
    <name type="scientific">Lentilactobacillus raoultii</name>
    <dbReference type="NCBI Taxonomy" id="1987503"/>
    <lineage>
        <taxon>Bacteria</taxon>
        <taxon>Bacillati</taxon>
        <taxon>Bacillota</taxon>
        <taxon>Bacilli</taxon>
        <taxon>Lactobacillales</taxon>
        <taxon>Lactobacillaceae</taxon>
        <taxon>Lentilactobacillus</taxon>
    </lineage>
</organism>
<feature type="transmembrane region" description="Helical" evidence="9">
    <location>
        <begin position="6"/>
        <end position="24"/>
    </location>
</feature>
<dbReference type="SUPFAM" id="SSF111352">
    <property type="entry name" value="Ammonium transporter"/>
    <property type="match status" value="1"/>
</dbReference>
<evidence type="ECO:0000256" key="6">
    <source>
        <dbReference type="ARBA" id="ARBA00023136"/>
    </source>
</evidence>
<feature type="transmembrane region" description="Helical" evidence="9">
    <location>
        <begin position="114"/>
        <end position="135"/>
    </location>
</feature>
<sequence>MQNLFLLVCALIMIPMIFSVPVIYSHALTSRVLNRGMVGMLVSILIGIIAWIIFGYFEAFQAGTAHGQLSQLLTIWQTVPHTSELISLLVQLDFFLYAVIMFSGSIVPRFSWHFFTLFVPLWLLLVYGPLANLIWSPSGWLNHLGALDFSGGLVVHLTAGLTSLVMATLISRPKEQPYAAPIGNTNNYTAMVLIFVGWFGFNLAPLGQLSSLAGLIILNTLLAVLFATLGWGLAAYRRNKALEMDELINGVICGLVTSTALVGYVSPFQISLTALVSGLTCWAVTQVCHTTNRFYDAVDSFSINAIGGLVGTVGLILFASQKVNPAGANGLLTGNGHFAGVELLAIAITALITIVGSAVAYWLSKTVLNRLSHPQEKGAAVNVKSSI</sequence>
<evidence type="ECO:0000256" key="8">
    <source>
        <dbReference type="ARBA" id="ARBA00050025"/>
    </source>
</evidence>
<dbReference type="PANTHER" id="PTHR43029">
    <property type="entry name" value="AMMONIUM TRANSPORTER MEP2"/>
    <property type="match status" value="1"/>
</dbReference>
<feature type="domain" description="Ammonium transporter AmtB-like" evidence="10">
    <location>
        <begin position="5"/>
        <end position="378"/>
    </location>
</feature>
<protein>
    <recommendedName>
        <fullName evidence="8">Ammonium transporter</fullName>
    </recommendedName>
</protein>
<keyword evidence="12" id="KW-1185">Reference proteome</keyword>
<dbReference type="InterPro" id="IPR029020">
    <property type="entry name" value="Ammonium/urea_transptr"/>
</dbReference>
<dbReference type="PANTHER" id="PTHR43029:SF10">
    <property type="entry name" value="AMMONIUM TRANSPORTER MEP2"/>
    <property type="match status" value="1"/>
</dbReference>
<feature type="transmembrane region" description="Helical" evidence="9">
    <location>
        <begin position="147"/>
        <end position="167"/>
    </location>
</feature>
<dbReference type="Gene3D" id="1.10.3430.10">
    <property type="entry name" value="Ammonium transporter AmtB like domains"/>
    <property type="match status" value="1"/>
</dbReference>
<reference evidence="12" key="1">
    <citation type="journal article" date="2019" name="Int. J. Syst. Evol. Microbiol.">
        <title>The Global Catalogue of Microorganisms (GCM) 10K type strain sequencing project: providing services to taxonomists for standard genome sequencing and annotation.</title>
        <authorList>
            <consortium name="The Broad Institute Genomics Platform"/>
            <consortium name="The Broad Institute Genome Sequencing Center for Infectious Disease"/>
            <person name="Wu L."/>
            <person name="Ma J."/>
        </authorList>
    </citation>
    <scope>NUCLEOTIDE SEQUENCE [LARGE SCALE GENOMIC DNA]</scope>
    <source>
        <strain evidence="12">CCUG 71848</strain>
    </source>
</reference>